<dbReference type="AlphaFoldDB" id="A0A8J3IY48"/>
<proteinExistence type="predicted"/>
<protein>
    <submittedName>
        <fullName evidence="1">Uncharacterized protein</fullName>
    </submittedName>
</protein>
<reference evidence="1" key="1">
    <citation type="submission" date="2020-10" db="EMBL/GenBank/DDBJ databases">
        <title>Taxonomic study of unclassified bacteria belonging to the class Ktedonobacteria.</title>
        <authorList>
            <person name="Yabe S."/>
            <person name="Wang C.M."/>
            <person name="Zheng Y."/>
            <person name="Sakai Y."/>
            <person name="Cavaletti L."/>
            <person name="Monciardini P."/>
            <person name="Donadio S."/>
        </authorList>
    </citation>
    <scope>NUCLEOTIDE SEQUENCE</scope>
    <source>
        <strain evidence="1">ID150040</strain>
    </source>
</reference>
<evidence type="ECO:0000313" key="2">
    <source>
        <dbReference type="Proteomes" id="UP000597444"/>
    </source>
</evidence>
<dbReference type="RefSeq" id="WP_220211202.1">
    <property type="nucleotide sequence ID" value="NZ_BNJK01000003.1"/>
</dbReference>
<dbReference type="EMBL" id="BNJK01000003">
    <property type="protein sequence ID" value="GHP00611.1"/>
    <property type="molecule type" value="Genomic_DNA"/>
</dbReference>
<keyword evidence="2" id="KW-1185">Reference proteome</keyword>
<gene>
    <name evidence="1" type="ORF">KSF_106580</name>
</gene>
<organism evidence="1 2">
    <name type="scientific">Reticulibacter mediterranei</name>
    <dbReference type="NCBI Taxonomy" id="2778369"/>
    <lineage>
        <taxon>Bacteria</taxon>
        <taxon>Bacillati</taxon>
        <taxon>Chloroflexota</taxon>
        <taxon>Ktedonobacteria</taxon>
        <taxon>Ktedonobacterales</taxon>
        <taxon>Reticulibacteraceae</taxon>
        <taxon>Reticulibacter</taxon>
    </lineage>
</organism>
<name>A0A8J3IY48_9CHLR</name>
<evidence type="ECO:0000313" key="1">
    <source>
        <dbReference type="EMBL" id="GHP00611.1"/>
    </source>
</evidence>
<sequence length="179" mass="21306">MDFQNGDIRVEHDPTAQWIGRRWSEVDQRFYEDVVHYGLYYMSMWSDSRWHDLTNPWRADFDVRRVLKTFTLVEGEEFTGIYCKPGINQKPLYQQGYEAHFLPSHQAYVRHLEDQTFFTKEWHHGYHDAGLDAMLRDGKANTSCYTDECGLTGVQKSILARAKRNGYDYEPESRIKYLF</sequence>
<comment type="caution">
    <text evidence="1">The sequence shown here is derived from an EMBL/GenBank/DDBJ whole genome shotgun (WGS) entry which is preliminary data.</text>
</comment>
<accession>A0A8J3IY48</accession>
<dbReference type="Proteomes" id="UP000597444">
    <property type="component" value="Unassembled WGS sequence"/>
</dbReference>